<reference evidence="3 4" key="1">
    <citation type="submission" date="2015-05" db="EMBL/GenBank/DDBJ databases">
        <authorList>
            <person name="Wang D.B."/>
            <person name="Wang M."/>
        </authorList>
    </citation>
    <scope>NUCLEOTIDE SEQUENCE [LARGE SCALE GENOMIC DNA]</scope>
    <source>
        <strain evidence="3">VL1</strain>
    </source>
</reference>
<accession>A0A0G4M337</accession>
<protein>
    <submittedName>
        <fullName evidence="3">Uncharacterized protein</fullName>
    </submittedName>
</protein>
<dbReference type="EMBL" id="CVQH01020829">
    <property type="protein sequence ID" value="CRK28667.1"/>
    <property type="molecule type" value="Genomic_DNA"/>
</dbReference>
<evidence type="ECO:0000256" key="2">
    <source>
        <dbReference type="SAM" id="Phobius"/>
    </source>
</evidence>
<dbReference type="AlphaFoldDB" id="A0A0G4M337"/>
<keyword evidence="4" id="KW-1185">Reference proteome</keyword>
<keyword evidence="2" id="KW-0472">Membrane</keyword>
<feature type="transmembrane region" description="Helical" evidence="2">
    <location>
        <begin position="589"/>
        <end position="610"/>
    </location>
</feature>
<evidence type="ECO:0000256" key="1">
    <source>
        <dbReference type="SAM" id="Coils"/>
    </source>
</evidence>
<name>A0A0G4M337_VERLO</name>
<feature type="transmembrane region" description="Helical" evidence="2">
    <location>
        <begin position="643"/>
        <end position="659"/>
    </location>
</feature>
<keyword evidence="1" id="KW-0175">Coiled coil</keyword>
<keyword evidence="2" id="KW-1133">Transmembrane helix</keyword>
<feature type="transmembrane region" description="Helical" evidence="2">
    <location>
        <begin position="715"/>
        <end position="734"/>
    </location>
</feature>
<dbReference type="Gene3D" id="1.20.58.340">
    <property type="entry name" value="Magnesium transport protein CorA, transmembrane region"/>
    <property type="match status" value="1"/>
</dbReference>
<feature type="transmembrane region" description="Helical" evidence="2">
    <location>
        <begin position="741"/>
        <end position="761"/>
    </location>
</feature>
<dbReference type="Proteomes" id="UP000044602">
    <property type="component" value="Unassembled WGS sequence"/>
</dbReference>
<proteinExistence type="predicted"/>
<organism evidence="3 4">
    <name type="scientific">Verticillium longisporum</name>
    <name type="common">Verticillium dahliae var. longisporum</name>
    <dbReference type="NCBI Taxonomy" id="100787"/>
    <lineage>
        <taxon>Eukaryota</taxon>
        <taxon>Fungi</taxon>
        <taxon>Dikarya</taxon>
        <taxon>Ascomycota</taxon>
        <taxon>Pezizomycotina</taxon>
        <taxon>Sordariomycetes</taxon>
        <taxon>Hypocreomycetidae</taxon>
        <taxon>Glomerellales</taxon>
        <taxon>Plectosphaerellaceae</taxon>
        <taxon>Verticillium</taxon>
    </lineage>
</organism>
<gene>
    <name evidence="3" type="ORF">BN1708_015310</name>
</gene>
<keyword evidence="2" id="KW-0812">Transmembrane</keyword>
<dbReference type="STRING" id="100787.A0A0G4M337"/>
<feature type="coiled-coil region" evidence="1">
    <location>
        <begin position="861"/>
        <end position="888"/>
    </location>
</feature>
<evidence type="ECO:0000313" key="4">
    <source>
        <dbReference type="Proteomes" id="UP000044602"/>
    </source>
</evidence>
<sequence>MCDYSYLSEASIRPVHRPLESWRPSRFFGSKLLASLLFVRGSFQKFKLLENPSLKTLRLPCPPNNSERRTSGRFADQKTTGLANMPEYVGLNSSNLFEFDERLLRDHILADNSSGSGIEYDEYVVYKRGSGATTPSHGDLAEHQPQGTISHRFNQADIPGFEMLNLAFRQDYLVDQDGAFATSDQLDSSMTVHGRVRRVVCFRRGHSFDRVDGLSITSDDLTAMDLHPATLQYSRRTTTEGRFWSVDKSKVSLLLAFSSHPRTPYDFLSMTYDLRSRTSTVLIRQSHNPRRDDFQELDEYDNRLEACRAQWAHPFVTPVVLLQVQFGRTEEAILENLLHVEILEQDVHNISGFEDPGLDDEKRLRWARYSSRGGSEDFMPGPMHMADLMERAHDVQKESMKLLDTVKWMERAVEILLQTGDELVEEMNVVEVETQVLDEFGAPTPLEKGDQAVLQRPRVSREPLREDWHEIEQYLEGLLRMCVALETNRGMAEARCRAQIDIIYSKMAQENNMLNARMAVSATRDSSSMTALAVITAVFLPGEYVSGLFGMSMFDWQASGEDASGRTNEGGGAPVAARDSLPVLSHLFWVYWATAIPLTLCVLIMWRIWWVRADRSFRRRLSRELSERRIWTKDGRPRDLEHSFWYDFFFLTAMGYASAEPLPLAPTPPLSSPAENTEVPLKSSMMANVSNPGQDLVSWFYVPCPAPPASEWAKMAIVGFFGVIIPLLTVLLLAEKGRKKLGFFWGALCWWAASGHFLPFLRQYRQESSRVPPLAGGSPMPTSSAEAEILQGSIQVLEKSLWKGKRPVERFTRSFEEGASFTNLTALQGNRQPYNPKFFIIQANMNNIDMEVTRVDPVVTYDDMVQRLERAEKQIDLQRLQIAVLEAQQAPIAPEVPATVLHELFSKLTYEINILALVLTGPVAVDTTDPRMAKGLGMLGEQWKEWIIDEATRCSVFEAFVWYEVAQYFGSQHRDIWAGKMGGAFKDVCKQLRTTLLKEADMRTLQHFALWRAQGAHMITQALGNDAATTTTMDWDNLTTVASELFAVLKTYLPAQDAANPDASVSHAATLHYRLLNVYSLAVRIDDVLLGSKNPMFLVYGRPKRFDAATMWPSVENAEATDETPVKFQISPSIKMKVQPEGGGGAVASVFITKAKVCI</sequence>
<evidence type="ECO:0000313" key="3">
    <source>
        <dbReference type="EMBL" id="CRK28667.1"/>
    </source>
</evidence>